<dbReference type="EMBL" id="CAJFCW020000004">
    <property type="protein sequence ID" value="CAG9112508.1"/>
    <property type="molecule type" value="Genomic_DNA"/>
</dbReference>
<dbReference type="SUPFAM" id="SSF82199">
    <property type="entry name" value="SET domain"/>
    <property type="match status" value="1"/>
</dbReference>
<dbReference type="InterPro" id="IPR011011">
    <property type="entry name" value="Znf_FYVE_PHD"/>
</dbReference>
<dbReference type="Pfam" id="PF00856">
    <property type="entry name" value="SET"/>
    <property type="match status" value="1"/>
</dbReference>
<evidence type="ECO:0000256" key="1">
    <source>
        <dbReference type="ARBA" id="ARBA00022723"/>
    </source>
</evidence>
<dbReference type="Gene3D" id="3.30.40.10">
    <property type="entry name" value="Zinc/RING finger domain, C3HC4 (zinc finger)"/>
    <property type="match status" value="1"/>
</dbReference>
<feature type="region of interest" description="Disordered" evidence="5">
    <location>
        <begin position="184"/>
        <end position="205"/>
    </location>
</feature>
<evidence type="ECO:0000256" key="2">
    <source>
        <dbReference type="ARBA" id="ARBA00022771"/>
    </source>
</evidence>
<feature type="compositionally biased region" description="Basic and acidic residues" evidence="5">
    <location>
        <begin position="829"/>
        <end position="854"/>
    </location>
</feature>
<sequence length="1225" mass="136877">MNGSDTIEPVAVQVRQIVIDEDEPLHNIESPVKIVPHDDHDYGSASGARYNSALEYYGDGQNNETFPLLEGLGDKEFSSSPVKSEPRPQFIQQPHRPAAEHYANIKTVGFGSTNRVGGRTQVLMQSRPRSAYTIPQSFRIRPEATTPVLSYASSVSRIVRAPTGMETPVQRSTPNVLRQAVVRPRTPASVRPARPPKPIIQAPLSPESGLMNVLDEEDAQNQKFFSQHAKMGNNFTQMKPIVSSVASGSSLSISPQKQYLSPDSLNKARGRGRPSNAEKALQQQKNTSPDKNKLERLAEIAQQQATVSLPKPQMDVPSSEKSQPKPVLETVATENKKEAPPQHKLFKKLVASSPKKEEKVKAYESDKEEDEVEGVDYITRCLCDMKHNDEFMVQCDQCKAWVHVDCFGGEDVVDTESKFFCHKCDTSRINPLTLEEAKRLQLHKLAMLQKNRKKSKEKEKRTISPLPQKKHHKLIKKHVQKEKENTYSRSVRSDIGEGKISEGDLGTFVQLKSVGDRRCRNTLVGKGITGLMTTENVKKGEPLIEFKGHFCFVDEDKVHERLRDPKLFYHSVVYSGLGLNANPIFVDSSKSGTAANEARRSCRPNAKLSHCVIENRLVLFLVAAEDIDETSEVTLPFDNEERGNPPFQLDCACKTDYAYMSDEHKCLIEDYNRKVVKGEFDVRTEPISKKRTVSPEKPSSPKNVRKSPYKTEVRSPKPEVKTSKTAQVKSPRHEIRSPRREEPVQPKEASKEKVVLDSQPEEPSTSKEKFSEEEESEGTPRRSNRKRVSTNERLSPKPDAKLPKLTKPQSVDFDESVDNKGVVSLRVQKKIERLEQAEQKQGKRRKTSESDSSKISKGTRRSLAMKQASLAKKMKAESPEEAAASVLLGLSNADAGLSEKKKTQLLIYWKKCIKELETVGPFSTFDFSEIQKIASSKKKSTCLTNLESSKILTPSLQMLQKTSFDRSLPPPITQNAHCPVGSKIGQKTQQPAMDESCITDKKDNTEESIIKEGQSLDQEGDENEEKKPGDGKTSEGSTSESGSTSAPAPFVEQRVVTFFDAFKDVSDADISFGCETMVGRKFKHESPGKLTLDMLMSPRNLSRVDTPPKSAPPMFTPMSVSKSRLDTLKKQLFDGGSLAAVADTGASTPSARPIPHPEVFRSLRKPRTPPLPTDVEEASVTRKDRSSDQPKKKRLSEDQILAALNRLRKMTVFDRVKHQFFKDLN</sequence>
<feature type="compositionally biased region" description="Basic and acidic residues" evidence="5">
    <location>
        <begin position="731"/>
        <end position="755"/>
    </location>
</feature>
<dbReference type="Gene3D" id="2.170.270.10">
    <property type="entry name" value="SET domain"/>
    <property type="match status" value="1"/>
</dbReference>
<keyword evidence="2" id="KW-0863">Zinc-finger</keyword>
<dbReference type="Proteomes" id="UP000783686">
    <property type="component" value="Unassembled WGS sequence"/>
</dbReference>
<feature type="region of interest" description="Disordered" evidence="5">
    <location>
        <begin position="450"/>
        <end position="479"/>
    </location>
</feature>
<feature type="region of interest" description="Disordered" evidence="5">
    <location>
        <begin position="1012"/>
        <end position="1048"/>
    </location>
</feature>
<feature type="compositionally biased region" description="Basic and acidic residues" evidence="5">
    <location>
        <begin position="709"/>
        <end position="722"/>
    </location>
</feature>
<feature type="domain" description="SET" evidence="7">
    <location>
        <begin position="520"/>
        <end position="644"/>
    </location>
</feature>
<dbReference type="SMART" id="SM00317">
    <property type="entry name" value="SET"/>
    <property type="match status" value="1"/>
</dbReference>
<evidence type="ECO:0000256" key="3">
    <source>
        <dbReference type="ARBA" id="ARBA00022833"/>
    </source>
</evidence>
<dbReference type="InterPro" id="IPR001214">
    <property type="entry name" value="SET_dom"/>
</dbReference>
<dbReference type="GO" id="GO:0006355">
    <property type="term" value="P:regulation of DNA-templated transcription"/>
    <property type="evidence" value="ECO:0007669"/>
    <property type="project" value="TreeGrafter"/>
</dbReference>
<dbReference type="OrthoDB" id="5877798at2759"/>
<evidence type="ECO:0000259" key="7">
    <source>
        <dbReference type="SMART" id="SM00317"/>
    </source>
</evidence>
<dbReference type="Proteomes" id="UP000614601">
    <property type="component" value="Unassembled WGS sequence"/>
</dbReference>
<dbReference type="InterPro" id="IPR001965">
    <property type="entry name" value="Znf_PHD"/>
</dbReference>
<feature type="domain" description="Zinc finger PHD-type" evidence="6">
    <location>
        <begin position="380"/>
        <end position="425"/>
    </location>
</feature>
<feature type="region of interest" description="Disordered" evidence="5">
    <location>
        <begin position="249"/>
        <end position="327"/>
    </location>
</feature>
<dbReference type="PROSITE" id="PS01359">
    <property type="entry name" value="ZF_PHD_1"/>
    <property type="match status" value="1"/>
</dbReference>
<dbReference type="CDD" id="cd10529">
    <property type="entry name" value="SET_SETD5-like"/>
    <property type="match status" value="1"/>
</dbReference>
<gene>
    <name evidence="8" type="ORF">BOKJ2_LOCUS8435</name>
</gene>
<dbReference type="AlphaFoldDB" id="A0A811KW05"/>
<feature type="region of interest" description="Disordered" evidence="5">
    <location>
        <begin position="1141"/>
        <end position="1197"/>
    </location>
</feature>
<dbReference type="SUPFAM" id="SSF57903">
    <property type="entry name" value="FYVE/PHD zinc finger"/>
    <property type="match status" value="1"/>
</dbReference>
<feature type="compositionally biased region" description="Low complexity" evidence="5">
    <location>
        <begin position="1034"/>
        <end position="1045"/>
    </location>
</feature>
<feature type="compositionally biased region" description="Basic and acidic residues" evidence="5">
    <location>
        <begin position="288"/>
        <end position="298"/>
    </location>
</feature>
<evidence type="ECO:0000256" key="4">
    <source>
        <dbReference type="ARBA" id="ARBA00022853"/>
    </source>
</evidence>
<evidence type="ECO:0000313" key="9">
    <source>
        <dbReference type="Proteomes" id="UP000614601"/>
    </source>
</evidence>
<dbReference type="EMBL" id="CAJFDH010000004">
    <property type="protein sequence ID" value="CAD5219420.1"/>
    <property type="molecule type" value="Genomic_DNA"/>
</dbReference>
<protein>
    <recommendedName>
        <fullName evidence="10">SET domain-containing protein</fullName>
    </recommendedName>
</protein>
<feature type="region of interest" description="Disordered" evidence="5">
    <location>
        <begin position="688"/>
        <end position="876"/>
    </location>
</feature>
<accession>A0A811KW05</accession>
<dbReference type="GO" id="GO:0006325">
    <property type="term" value="P:chromatin organization"/>
    <property type="evidence" value="ECO:0007669"/>
    <property type="project" value="UniProtKB-KW"/>
</dbReference>
<evidence type="ECO:0008006" key="10">
    <source>
        <dbReference type="Google" id="ProtNLM"/>
    </source>
</evidence>
<evidence type="ECO:0000313" key="8">
    <source>
        <dbReference type="EMBL" id="CAD5219420.1"/>
    </source>
</evidence>
<evidence type="ECO:0000259" key="6">
    <source>
        <dbReference type="SMART" id="SM00249"/>
    </source>
</evidence>
<dbReference type="InterPro" id="IPR019787">
    <property type="entry name" value="Znf_PHD-finger"/>
</dbReference>
<dbReference type="GO" id="GO:0034967">
    <property type="term" value="C:Set3 complex"/>
    <property type="evidence" value="ECO:0007669"/>
    <property type="project" value="TreeGrafter"/>
</dbReference>
<keyword evidence="1" id="KW-0479">Metal-binding</keyword>
<dbReference type="InterPro" id="IPR019786">
    <property type="entry name" value="Zinc_finger_PHD-type_CS"/>
</dbReference>
<feature type="compositionally biased region" description="Basic residues" evidence="5">
    <location>
        <begin position="468"/>
        <end position="479"/>
    </location>
</feature>
<dbReference type="PANTHER" id="PTHR46462:SF3">
    <property type="entry name" value="UPSET, ISOFORM A"/>
    <property type="match status" value="1"/>
</dbReference>
<reference evidence="8" key="1">
    <citation type="submission" date="2020-09" db="EMBL/GenBank/DDBJ databases">
        <authorList>
            <person name="Kikuchi T."/>
        </authorList>
    </citation>
    <scope>NUCLEOTIDE SEQUENCE</scope>
    <source>
        <strain evidence="8">SH1</strain>
    </source>
</reference>
<dbReference type="PANTHER" id="PTHR46462">
    <property type="entry name" value="UPSET, ISOFORM A"/>
    <property type="match status" value="1"/>
</dbReference>
<organism evidence="8 9">
    <name type="scientific">Bursaphelenchus okinawaensis</name>
    <dbReference type="NCBI Taxonomy" id="465554"/>
    <lineage>
        <taxon>Eukaryota</taxon>
        <taxon>Metazoa</taxon>
        <taxon>Ecdysozoa</taxon>
        <taxon>Nematoda</taxon>
        <taxon>Chromadorea</taxon>
        <taxon>Rhabditida</taxon>
        <taxon>Tylenchina</taxon>
        <taxon>Tylenchomorpha</taxon>
        <taxon>Aphelenchoidea</taxon>
        <taxon>Aphelenchoididae</taxon>
        <taxon>Bursaphelenchus</taxon>
    </lineage>
</organism>
<feature type="compositionally biased region" description="Basic and acidic residues" evidence="5">
    <location>
        <begin position="1179"/>
        <end position="1190"/>
    </location>
</feature>
<dbReference type="GO" id="GO:0008270">
    <property type="term" value="F:zinc ion binding"/>
    <property type="evidence" value="ECO:0007669"/>
    <property type="project" value="UniProtKB-KW"/>
</dbReference>
<dbReference type="GO" id="GO:0070210">
    <property type="term" value="C:Rpd3L-Expanded complex"/>
    <property type="evidence" value="ECO:0007669"/>
    <property type="project" value="TreeGrafter"/>
</dbReference>
<feature type="compositionally biased region" description="Polar residues" evidence="5">
    <location>
        <begin position="255"/>
        <end position="264"/>
    </location>
</feature>
<keyword evidence="3" id="KW-0862">Zinc</keyword>
<proteinExistence type="predicted"/>
<keyword evidence="4" id="KW-0156">Chromatin regulator</keyword>
<feature type="region of interest" description="Disordered" evidence="5">
    <location>
        <begin position="76"/>
        <end position="96"/>
    </location>
</feature>
<dbReference type="Pfam" id="PF00628">
    <property type="entry name" value="PHD"/>
    <property type="match status" value="1"/>
</dbReference>
<feature type="compositionally biased region" description="Basic and acidic residues" evidence="5">
    <location>
        <begin position="1024"/>
        <end position="1033"/>
    </location>
</feature>
<dbReference type="InterPro" id="IPR046341">
    <property type="entry name" value="SET_dom_sf"/>
</dbReference>
<evidence type="ECO:0000256" key="5">
    <source>
        <dbReference type="SAM" id="MobiDB-lite"/>
    </source>
</evidence>
<keyword evidence="9" id="KW-1185">Reference proteome</keyword>
<dbReference type="InterPro" id="IPR013083">
    <property type="entry name" value="Znf_RING/FYVE/PHD"/>
</dbReference>
<dbReference type="SMART" id="SM00249">
    <property type="entry name" value="PHD"/>
    <property type="match status" value="1"/>
</dbReference>
<feature type="region of interest" description="Disordered" evidence="5">
    <location>
        <begin position="965"/>
        <end position="995"/>
    </location>
</feature>
<comment type="caution">
    <text evidence="8">The sequence shown here is derived from an EMBL/GenBank/DDBJ whole genome shotgun (WGS) entry which is preliminary data.</text>
</comment>
<name>A0A811KW05_9BILA</name>